<dbReference type="EMBL" id="BAAANL010000001">
    <property type="protein sequence ID" value="GAA1848112.1"/>
    <property type="molecule type" value="Genomic_DNA"/>
</dbReference>
<dbReference type="PANTHER" id="PTHR34385:SF1">
    <property type="entry name" value="PEPTIDOGLYCAN L-ALANYL-D-GLUTAMATE ENDOPEPTIDASE CWLK"/>
    <property type="match status" value="1"/>
</dbReference>
<gene>
    <name evidence="4" type="ORF">GCM10009751_00280</name>
</gene>
<feature type="region of interest" description="Disordered" evidence="1">
    <location>
        <begin position="1"/>
        <end position="30"/>
    </location>
</feature>
<comment type="caution">
    <text evidence="4">The sequence shown here is derived from an EMBL/GenBank/DDBJ whole genome shotgun (WGS) entry which is preliminary data.</text>
</comment>
<dbReference type="NCBIfam" id="TIGR03816">
    <property type="entry name" value="tadE_like_DECH"/>
    <property type="match status" value="1"/>
</dbReference>
<reference evidence="4 5" key="1">
    <citation type="journal article" date="2019" name="Int. J. Syst. Evol. Microbiol.">
        <title>The Global Catalogue of Microorganisms (GCM) 10K type strain sequencing project: providing services to taxonomists for standard genome sequencing and annotation.</title>
        <authorList>
            <consortium name="The Broad Institute Genomics Platform"/>
            <consortium name="The Broad Institute Genome Sequencing Center for Infectious Disease"/>
            <person name="Wu L."/>
            <person name="Ma J."/>
        </authorList>
    </citation>
    <scope>NUCLEOTIDE SEQUENCE [LARGE SCALE GENOMIC DNA]</scope>
    <source>
        <strain evidence="4 5">JCM 14326</strain>
    </source>
</reference>
<keyword evidence="5" id="KW-1185">Reference proteome</keyword>
<evidence type="ECO:0000313" key="5">
    <source>
        <dbReference type="Proteomes" id="UP001501094"/>
    </source>
</evidence>
<feature type="domain" description="D-alanyl-D-alanine carboxypeptidase-like core" evidence="3">
    <location>
        <begin position="191"/>
        <end position="298"/>
    </location>
</feature>
<dbReference type="SUPFAM" id="SSF55166">
    <property type="entry name" value="Hedgehog/DD-peptidase"/>
    <property type="match status" value="1"/>
</dbReference>
<evidence type="ECO:0000256" key="2">
    <source>
        <dbReference type="SAM" id="Phobius"/>
    </source>
</evidence>
<dbReference type="InterPro" id="IPR021202">
    <property type="entry name" value="Rv3654c-like"/>
</dbReference>
<keyword evidence="2" id="KW-0812">Transmembrane</keyword>
<dbReference type="PANTHER" id="PTHR34385">
    <property type="entry name" value="D-ALANYL-D-ALANINE CARBOXYPEPTIDASE"/>
    <property type="match status" value="1"/>
</dbReference>
<dbReference type="CDD" id="cd14814">
    <property type="entry name" value="Peptidase_M15"/>
    <property type="match status" value="1"/>
</dbReference>
<feature type="compositionally biased region" description="Basic and acidic residues" evidence="1">
    <location>
        <begin position="1"/>
        <end position="10"/>
    </location>
</feature>
<dbReference type="Proteomes" id="UP001501094">
    <property type="component" value="Unassembled WGS sequence"/>
</dbReference>
<evidence type="ECO:0000259" key="3">
    <source>
        <dbReference type="Pfam" id="PF02557"/>
    </source>
</evidence>
<dbReference type="Gene3D" id="3.30.1380.10">
    <property type="match status" value="1"/>
</dbReference>
<protein>
    <recommendedName>
        <fullName evidence="3">D-alanyl-D-alanine carboxypeptidase-like core domain-containing protein</fullName>
    </recommendedName>
</protein>
<proteinExistence type="predicted"/>
<name>A0ABN2N317_9MICO</name>
<accession>A0ABN2N317</accession>
<organism evidence="4 5">
    <name type="scientific">Myceligenerans crystallogenes</name>
    <dbReference type="NCBI Taxonomy" id="316335"/>
    <lineage>
        <taxon>Bacteria</taxon>
        <taxon>Bacillati</taxon>
        <taxon>Actinomycetota</taxon>
        <taxon>Actinomycetes</taxon>
        <taxon>Micrococcales</taxon>
        <taxon>Promicromonosporaceae</taxon>
        <taxon>Myceligenerans</taxon>
    </lineage>
</organism>
<dbReference type="InterPro" id="IPR003709">
    <property type="entry name" value="VanY-like_core_dom"/>
</dbReference>
<feature type="transmembrane region" description="Helical" evidence="2">
    <location>
        <begin position="36"/>
        <end position="59"/>
    </location>
</feature>
<dbReference type="Pfam" id="PF02557">
    <property type="entry name" value="VanY"/>
    <property type="match status" value="1"/>
</dbReference>
<dbReference type="RefSeq" id="WP_344098635.1">
    <property type="nucleotide sequence ID" value="NZ_BAAANL010000001.1"/>
</dbReference>
<dbReference type="InterPro" id="IPR009045">
    <property type="entry name" value="Zn_M74/Hedgehog-like"/>
</dbReference>
<feature type="compositionally biased region" description="Low complexity" evidence="1">
    <location>
        <begin position="11"/>
        <end position="28"/>
    </location>
</feature>
<sequence>MNRPDARRGADAAANAPGRGAGRPASGPDQERGAGAVMVLGIIGAVLLLTLGLAALAAAQHARGAAQAAADLGALAGAAALRDGYDECARASAVVGRNGAETTSCTVPAAGVVRVEARTAVGLPGAFSSPGAAHAAARAGLRATGLAGDQGLGAAGVVPGSGVRAAGAGGHTNGQIPPDALCELSFAAGQRLRCDAAAAAGRLNGAFRAEFGRDLSVTDSYRSYAQQVAVKASKGALAAPPGMSNHGWGQALDLGGGIESFGSAEHLWMAANAARYGWIHPAWARPGGSKPEPWHWEYGTGA</sequence>
<keyword evidence="2" id="KW-1133">Transmembrane helix</keyword>
<keyword evidence="2" id="KW-0472">Membrane</keyword>
<dbReference type="InterPro" id="IPR052179">
    <property type="entry name" value="DD-CPase-like"/>
</dbReference>
<evidence type="ECO:0000313" key="4">
    <source>
        <dbReference type="EMBL" id="GAA1848112.1"/>
    </source>
</evidence>
<evidence type="ECO:0000256" key="1">
    <source>
        <dbReference type="SAM" id="MobiDB-lite"/>
    </source>
</evidence>